<accession>A0A417XZ89</accession>
<dbReference type="GO" id="GO:0005576">
    <property type="term" value="C:extracellular region"/>
    <property type="evidence" value="ECO:0007669"/>
    <property type="project" value="TreeGrafter"/>
</dbReference>
<gene>
    <name evidence="4" type="ORF">D0Z08_18030</name>
</gene>
<feature type="transmembrane region" description="Helical" evidence="1">
    <location>
        <begin position="12"/>
        <end position="31"/>
    </location>
</feature>
<dbReference type="OrthoDB" id="4741753at2"/>
<reference evidence="4 5" key="1">
    <citation type="submission" date="2018-09" db="EMBL/GenBank/DDBJ databases">
        <title>Genome sequencing of Nocardioides immobilis CCTCC AB 2017083 for comparison to Nocardioides silvaticus.</title>
        <authorList>
            <person name="Li C."/>
            <person name="Wang G."/>
        </authorList>
    </citation>
    <scope>NUCLEOTIDE SEQUENCE [LARGE SCALE GENOMIC DNA]</scope>
    <source>
        <strain evidence="4 5">CCTCC AB 2017083</strain>
    </source>
</reference>
<organism evidence="4 5">
    <name type="scientific">Nocardioides immobilis</name>
    <dbReference type="NCBI Taxonomy" id="2049295"/>
    <lineage>
        <taxon>Bacteria</taxon>
        <taxon>Bacillati</taxon>
        <taxon>Actinomycetota</taxon>
        <taxon>Actinomycetes</taxon>
        <taxon>Propionibacteriales</taxon>
        <taxon>Nocardioidaceae</taxon>
        <taxon>Nocardioides</taxon>
    </lineage>
</organism>
<dbReference type="Proteomes" id="UP000283644">
    <property type="component" value="Unassembled WGS sequence"/>
</dbReference>
<evidence type="ECO:0000313" key="4">
    <source>
        <dbReference type="EMBL" id="RHW25675.1"/>
    </source>
</evidence>
<dbReference type="InterPro" id="IPR005693">
    <property type="entry name" value="Mce"/>
</dbReference>
<keyword evidence="1" id="KW-1133">Transmembrane helix</keyword>
<name>A0A417XZ89_9ACTN</name>
<feature type="domain" description="Mce/MlaD" evidence="2">
    <location>
        <begin position="41"/>
        <end position="115"/>
    </location>
</feature>
<dbReference type="EMBL" id="QXGH01000022">
    <property type="protein sequence ID" value="RHW25675.1"/>
    <property type="molecule type" value="Genomic_DNA"/>
</dbReference>
<keyword evidence="1" id="KW-0812">Transmembrane</keyword>
<evidence type="ECO:0000259" key="2">
    <source>
        <dbReference type="Pfam" id="PF02470"/>
    </source>
</evidence>
<dbReference type="InterPro" id="IPR003399">
    <property type="entry name" value="Mce/MlaD"/>
</dbReference>
<comment type="caution">
    <text evidence="4">The sequence shown here is derived from an EMBL/GenBank/DDBJ whole genome shotgun (WGS) entry which is preliminary data.</text>
</comment>
<dbReference type="PANTHER" id="PTHR33371">
    <property type="entry name" value="INTERMEMBRANE PHOSPHOLIPID TRANSPORT SYSTEM BINDING PROTEIN MLAD-RELATED"/>
    <property type="match status" value="1"/>
</dbReference>
<dbReference type="RefSeq" id="WP_118926642.1">
    <property type="nucleotide sequence ID" value="NZ_QXGH01000022.1"/>
</dbReference>
<dbReference type="Pfam" id="PF11887">
    <property type="entry name" value="Mce4_CUP1"/>
    <property type="match status" value="1"/>
</dbReference>
<evidence type="ECO:0000313" key="5">
    <source>
        <dbReference type="Proteomes" id="UP000283644"/>
    </source>
</evidence>
<keyword evidence="1" id="KW-0472">Membrane</keyword>
<evidence type="ECO:0000256" key="1">
    <source>
        <dbReference type="SAM" id="Phobius"/>
    </source>
</evidence>
<sequence length="432" mass="46935">MKGASPLIKKQLIAFGIASVIGIVALAMTFLRVPETLGFQRYEVDVEFRQAAGLYEGAEVTYLGHPVGKVKSMKVKGDRLVARLNLATDTDIPSDVSAEIHSRSAVGEQYVDLVPVESGEAEDATLADGDLIPLERTSAPVEIGPVLDNVYALVESLDEKQLATLLRETSAGLNGRTGELQTILDASAEFISLADANFEQTAALIRDAGPLLETINGKSENIGRLTQNLAQVTAELRAGDADIRALLDRGPEFADTTNVLLDDLETDLPPLLTATNTVSRVLNLYDPYLRQILSDYPLAVATVQSVTMPALDDKAVRLSLANFDDPPECIEGFVPPEQWASPFDTSPRKNPLVFCKAPHDDPRAVRGARKSPAPRVRHVARATRRSAWPPEEVEQMATIDVDRAEACAARRRVIFEGWALMVPLALSVLLWP</sequence>
<dbReference type="NCBIfam" id="TIGR00996">
    <property type="entry name" value="Mtu_fam_mce"/>
    <property type="match status" value="1"/>
</dbReference>
<dbReference type="PANTHER" id="PTHR33371:SF16">
    <property type="entry name" value="MCE-FAMILY PROTEIN MCE3F"/>
    <property type="match status" value="1"/>
</dbReference>
<protein>
    <submittedName>
        <fullName evidence="4">MCE family protein</fullName>
    </submittedName>
</protein>
<proteinExistence type="predicted"/>
<dbReference type="AlphaFoldDB" id="A0A417XZ89"/>
<dbReference type="Pfam" id="PF02470">
    <property type="entry name" value="MlaD"/>
    <property type="match status" value="1"/>
</dbReference>
<feature type="domain" description="Mammalian cell entry C-terminal" evidence="3">
    <location>
        <begin position="124"/>
        <end position="296"/>
    </location>
</feature>
<dbReference type="InterPro" id="IPR052336">
    <property type="entry name" value="MlaD_Phospholipid_Transporter"/>
</dbReference>
<keyword evidence="5" id="KW-1185">Reference proteome</keyword>
<evidence type="ECO:0000259" key="3">
    <source>
        <dbReference type="Pfam" id="PF11887"/>
    </source>
</evidence>
<dbReference type="InterPro" id="IPR024516">
    <property type="entry name" value="Mce_C"/>
</dbReference>